<dbReference type="Pfam" id="PF00530">
    <property type="entry name" value="SRCR"/>
    <property type="match status" value="1"/>
</dbReference>
<dbReference type="PRINTS" id="PR00258">
    <property type="entry name" value="SPERACTRCPTR"/>
</dbReference>
<organism evidence="7 8">
    <name type="scientific">Prolemur simus</name>
    <name type="common">Greater bamboo lemur</name>
    <name type="synonym">Hapalemur simus</name>
    <dbReference type="NCBI Taxonomy" id="1328070"/>
    <lineage>
        <taxon>Eukaryota</taxon>
        <taxon>Metazoa</taxon>
        <taxon>Chordata</taxon>
        <taxon>Craniata</taxon>
        <taxon>Vertebrata</taxon>
        <taxon>Euteleostomi</taxon>
        <taxon>Mammalia</taxon>
        <taxon>Eutheria</taxon>
        <taxon>Euarchontoglires</taxon>
        <taxon>Primates</taxon>
        <taxon>Strepsirrhini</taxon>
        <taxon>Lemuriformes</taxon>
        <taxon>Lemuridae</taxon>
        <taxon>Prolemur</taxon>
    </lineage>
</organism>
<dbReference type="InterPro" id="IPR001190">
    <property type="entry name" value="SRCR"/>
</dbReference>
<dbReference type="PANTHER" id="PTHR19331:SF487">
    <property type="entry name" value="SOLUBLE SCAVENGER RECEPTOR CYSTEINE-RICH DOMAIN-CONTAINING PROTEIN SSC5D"/>
    <property type="match status" value="1"/>
</dbReference>
<dbReference type="GO" id="GO:0016020">
    <property type="term" value="C:membrane"/>
    <property type="evidence" value="ECO:0007669"/>
    <property type="project" value="InterPro"/>
</dbReference>
<dbReference type="InterPro" id="IPR036772">
    <property type="entry name" value="SRCR-like_dom_sf"/>
</dbReference>
<dbReference type="Proteomes" id="UP000694414">
    <property type="component" value="Unplaced"/>
</dbReference>
<dbReference type="Gene3D" id="3.10.250.10">
    <property type="entry name" value="SRCR-like domain"/>
    <property type="match status" value="1"/>
</dbReference>
<evidence type="ECO:0000256" key="5">
    <source>
        <dbReference type="PROSITE-ProRule" id="PRU00196"/>
    </source>
</evidence>
<keyword evidence="4" id="KW-0325">Glycoprotein</keyword>
<keyword evidence="1" id="KW-0732">Signal</keyword>
<dbReference type="FunFam" id="3.10.250.10:FF:000006">
    <property type="entry name" value="neurotrypsin isoform X2"/>
    <property type="match status" value="1"/>
</dbReference>
<reference evidence="7" key="2">
    <citation type="submission" date="2025-09" db="UniProtKB">
        <authorList>
            <consortium name="Ensembl"/>
        </authorList>
    </citation>
    <scope>IDENTIFICATION</scope>
</reference>
<evidence type="ECO:0000313" key="8">
    <source>
        <dbReference type="Proteomes" id="UP000694414"/>
    </source>
</evidence>
<dbReference type="PROSITE" id="PS00420">
    <property type="entry name" value="SRCR_1"/>
    <property type="match status" value="1"/>
</dbReference>
<dbReference type="AlphaFoldDB" id="A0A8C8Z2Q5"/>
<evidence type="ECO:0000256" key="4">
    <source>
        <dbReference type="ARBA" id="ARBA00023180"/>
    </source>
</evidence>
<accession>A0A8C8Z2Q5</accession>
<evidence type="ECO:0000256" key="1">
    <source>
        <dbReference type="ARBA" id="ARBA00022729"/>
    </source>
</evidence>
<feature type="domain" description="SRCR" evidence="6">
    <location>
        <begin position="14"/>
        <end position="114"/>
    </location>
</feature>
<dbReference type="SMART" id="SM00202">
    <property type="entry name" value="SR"/>
    <property type="match status" value="1"/>
</dbReference>
<sequence>MAGATRDAVPEPALRLAGGRSRCEGRVEVWHGGVWGTVCDDRWNIKNARVVCRLLGCGHALGAPGHGRFGPGAGPILLDDVRCAGSEVALGRCAHSGWGRHDCRHREDAGVVCAGTFHSL</sequence>
<evidence type="ECO:0000313" key="7">
    <source>
        <dbReference type="Ensembl" id="ENSPSMP00000011075.1"/>
    </source>
</evidence>
<feature type="disulfide bond" evidence="5">
    <location>
        <begin position="83"/>
        <end position="93"/>
    </location>
</feature>
<keyword evidence="3 5" id="KW-1015">Disulfide bond</keyword>
<dbReference type="GeneTree" id="ENSGT00940000162108"/>
<keyword evidence="8" id="KW-1185">Reference proteome</keyword>
<protein>
    <recommendedName>
        <fullName evidence="6">SRCR domain-containing protein</fullName>
    </recommendedName>
</protein>
<dbReference type="PANTHER" id="PTHR19331">
    <property type="entry name" value="SCAVENGER RECEPTOR DOMAIN-CONTAINING"/>
    <property type="match status" value="1"/>
</dbReference>
<evidence type="ECO:0000256" key="2">
    <source>
        <dbReference type="ARBA" id="ARBA00022737"/>
    </source>
</evidence>
<evidence type="ECO:0000259" key="6">
    <source>
        <dbReference type="PROSITE" id="PS50287"/>
    </source>
</evidence>
<dbReference type="Ensembl" id="ENSPSMT00000012922.1">
    <property type="protein sequence ID" value="ENSPSMP00000011075.1"/>
    <property type="gene ID" value="ENSPSMG00000008008.1"/>
</dbReference>
<keyword evidence="2" id="KW-0677">Repeat</keyword>
<dbReference type="PROSITE" id="PS50287">
    <property type="entry name" value="SRCR_2"/>
    <property type="match status" value="1"/>
</dbReference>
<feature type="disulfide bond" evidence="5">
    <location>
        <begin position="52"/>
        <end position="113"/>
    </location>
</feature>
<proteinExistence type="predicted"/>
<reference evidence="7" key="1">
    <citation type="submission" date="2025-08" db="UniProtKB">
        <authorList>
            <consortium name="Ensembl"/>
        </authorList>
    </citation>
    <scope>IDENTIFICATION</scope>
</reference>
<feature type="disulfide bond" evidence="5">
    <location>
        <begin position="39"/>
        <end position="103"/>
    </location>
</feature>
<evidence type="ECO:0000256" key="3">
    <source>
        <dbReference type="ARBA" id="ARBA00023157"/>
    </source>
</evidence>
<dbReference type="SUPFAM" id="SSF56487">
    <property type="entry name" value="SRCR-like"/>
    <property type="match status" value="1"/>
</dbReference>
<name>A0A8C8Z2Q5_PROSS</name>